<proteinExistence type="predicted"/>
<organism evidence="2">
    <name type="scientific">Tanacetum cinerariifolium</name>
    <name type="common">Dalmatian daisy</name>
    <name type="synonym">Chrysanthemum cinerariifolium</name>
    <dbReference type="NCBI Taxonomy" id="118510"/>
    <lineage>
        <taxon>Eukaryota</taxon>
        <taxon>Viridiplantae</taxon>
        <taxon>Streptophyta</taxon>
        <taxon>Embryophyta</taxon>
        <taxon>Tracheophyta</taxon>
        <taxon>Spermatophyta</taxon>
        <taxon>Magnoliopsida</taxon>
        <taxon>eudicotyledons</taxon>
        <taxon>Gunneridae</taxon>
        <taxon>Pentapetalae</taxon>
        <taxon>asterids</taxon>
        <taxon>campanulids</taxon>
        <taxon>Asterales</taxon>
        <taxon>Asteraceae</taxon>
        <taxon>Asteroideae</taxon>
        <taxon>Anthemideae</taxon>
        <taxon>Anthemidinae</taxon>
        <taxon>Tanacetum</taxon>
    </lineage>
</organism>
<sequence>RSWKLYNFPGVHVLELEDGTDPVGNTITTAVQLIKRIKGYLMEANRRSIRKKSVAKKRTTPHSSSIPFSTDDPDAAHTVDITFASDDSDKDDTPILLSLVYTYLDGMLFPLAWGPFILFSVMVEFKRPSLL</sequence>
<evidence type="ECO:0000313" key="2">
    <source>
        <dbReference type="EMBL" id="GFC89135.1"/>
    </source>
</evidence>
<feature type="non-terminal residue" evidence="2">
    <location>
        <position position="1"/>
    </location>
</feature>
<feature type="region of interest" description="Disordered" evidence="1">
    <location>
        <begin position="51"/>
        <end position="71"/>
    </location>
</feature>
<dbReference type="EMBL" id="BKCJ011119266">
    <property type="protein sequence ID" value="GFC89135.1"/>
    <property type="molecule type" value="Genomic_DNA"/>
</dbReference>
<protein>
    <submittedName>
        <fullName evidence="2">Uncharacterized protein</fullName>
    </submittedName>
</protein>
<name>A0A699RSK8_TANCI</name>
<evidence type="ECO:0000256" key="1">
    <source>
        <dbReference type="SAM" id="MobiDB-lite"/>
    </source>
</evidence>
<comment type="caution">
    <text evidence="2">The sequence shown here is derived from an EMBL/GenBank/DDBJ whole genome shotgun (WGS) entry which is preliminary data.</text>
</comment>
<gene>
    <name evidence="2" type="ORF">Tci_861105</name>
</gene>
<reference evidence="2" key="1">
    <citation type="journal article" date="2019" name="Sci. Rep.">
        <title>Draft genome of Tanacetum cinerariifolium, the natural source of mosquito coil.</title>
        <authorList>
            <person name="Yamashiro T."/>
            <person name="Shiraishi A."/>
            <person name="Satake H."/>
            <person name="Nakayama K."/>
        </authorList>
    </citation>
    <scope>NUCLEOTIDE SEQUENCE</scope>
</reference>
<accession>A0A699RSK8</accession>
<feature type="compositionally biased region" description="Basic residues" evidence="1">
    <location>
        <begin position="51"/>
        <end position="60"/>
    </location>
</feature>
<dbReference type="AlphaFoldDB" id="A0A699RSK8"/>